<keyword evidence="1" id="KW-0805">Transcription regulation</keyword>
<dbReference type="PANTHER" id="PTHR43537">
    <property type="entry name" value="TRANSCRIPTIONAL REGULATOR, GNTR FAMILY"/>
    <property type="match status" value="1"/>
</dbReference>
<comment type="caution">
    <text evidence="5">The sequence shown here is derived from an EMBL/GenBank/DDBJ whole genome shotgun (WGS) entry which is preliminary data.</text>
</comment>
<dbReference type="InterPro" id="IPR036388">
    <property type="entry name" value="WH-like_DNA-bd_sf"/>
</dbReference>
<dbReference type="PROSITE" id="PS50949">
    <property type="entry name" value="HTH_GNTR"/>
    <property type="match status" value="1"/>
</dbReference>
<evidence type="ECO:0000256" key="3">
    <source>
        <dbReference type="ARBA" id="ARBA00023163"/>
    </source>
</evidence>
<dbReference type="Gene3D" id="1.10.10.10">
    <property type="entry name" value="Winged helix-like DNA-binding domain superfamily/Winged helix DNA-binding domain"/>
    <property type="match status" value="1"/>
</dbReference>
<keyword evidence="2" id="KW-0238">DNA-binding</keyword>
<dbReference type="CDD" id="cd07377">
    <property type="entry name" value="WHTH_GntR"/>
    <property type="match status" value="1"/>
</dbReference>
<dbReference type="Proteomes" id="UP001595710">
    <property type="component" value="Unassembled WGS sequence"/>
</dbReference>
<keyword evidence="3" id="KW-0804">Transcription</keyword>
<reference evidence="6" key="1">
    <citation type="journal article" date="2019" name="Int. J. Syst. Evol. Microbiol.">
        <title>The Global Catalogue of Microorganisms (GCM) 10K type strain sequencing project: providing services to taxonomists for standard genome sequencing and annotation.</title>
        <authorList>
            <consortium name="The Broad Institute Genomics Platform"/>
            <consortium name="The Broad Institute Genome Sequencing Center for Infectious Disease"/>
            <person name="Wu L."/>
            <person name="Ma J."/>
        </authorList>
    </citation>
    <scope>NUCLEOTIDE SEQUENCE [LARGE SCALE GENOMIC DNA]</scope>
    <source>
        <strain evidence="6">CECT 8288</strain>
    </source>
</reference>
<evidence type="ECO:0000256" key="1">
    <source>
        <dbReference type="ARBA" id="ARBA00023015"/>
    </source>
</evidence>
<dbReference type="SMART" id="SM00895">
    <property type="entry name" value="FCD"/>
    <property type="match status" value="1"/>
</dbReference>
<protein>
    <submittedName>
        <fullName evidence="5">FadR/GntR family transcriptional regulator</fullName>
    </submittedName>
</protein>
<name>A0ABV7WNV3_9GAMM</name>
<proteinExistence type="predicted"/>
<evidence type="ECO:0000313" key="5">
    <source>
        <dbReference type="EMBL" id="MFC3700627.1"/>
    </source>
</evidence>
<keyword evidence="6" id="KW-1185">Reference proteome</keyword>
<accession>A0ABV7WNV3</accession>
<dbReference type="InterPro" id="IPR011711">
    <property type="entry name" value="GntR_C"/>
</dbReference>
<dbReference type="SUPFAM" id="SSF46785">
    <property type="entry name" value="Winged helix' DNA-binding domain"/>
    <property type="match status" value="1"/>
</dbReference>
<evidence type="ECO:0000259" key="4">
    <source>
        <dbReference type="PROSITE" id="PS50949"/>
    </source>
</evidence>
<evidence type="ECO:0000313" key="6">
    <source>
        <dbReference type="Proteomes" id="UP001595710"/>
    </source>
</evidence>
<dbReference type="InterPro" id="IPR036390">
    <property type="entry name" value="WH_DNA-bd_sf"/>
</dbReference>
<dbReference type="PANTHER" id="PTHR43537:SF5">
    <property type="entry name" value="UXU OPERON TRANSCRIPTIONAL REGULATOR"/>
    <property type="match status" value="1"/>
</dbReference>
<dbReference type="InterPro" id="IPR008920">
    <property type="entry name" value="TF_FadR/GntR_C"/>
</dbReference>
<gene>
    <name evidence="5" type="ORF">ACFOND_03165</name>
</gene>
<dbReference type="PRINTS" id="PR00035">
    <property type="entry name" value="HTHGNTR"/>
</dbReference>
<dbReference type="EMBL" id="JBHRYN010000006">
    <property type="protein sequence ID" value="MFC3700627.1"/>
    <property type="molecule type" value="Genomic_DNA"/>
</dbReference>
<organism evidence="5 6">
    <name type="scientific">Reinekea marina</name>
    <dbReference type="NCBI Taxonomy" id="1310421"/>
    <lineage>
        <taxon>Bacteria</taxon>
        <taxon>Pseudomonadati</taxon>
        <taxon>Pseudomonadota</taxon>
        <taxon>Gammaproteobacteria</taxon>
        <taxon>Oceanospirillales</taxon>
        <taxon>Saccharospirillaceae</taxon>
        <taxon>Reinekea</taxon>
    </lineage>
</organism>
<dbReference type="Gene3D" id="1.20.120.530">
    <property type="entry name" value="GntR ligand-binding domain-like"/>
    <property type="match status" value="1"/>
</dbReference>
<evidence type="ECO:0000256" key="2">
    <source>
        <dbReference type="ARBA" id="ARBA00023125"/>
    </source>
</evidence>
<sequence>MTKTQYVLDYILLQIDIGHWPADTALPSERQLSEQLEVSRATVREALSTLKSQNIINSKQGSGHCVNQQQEPVRVPMMFDVESDIAHQDLREYRYAIEAQSAFLAANRATKEQLRTLEKAHQRLRMAHQRKDLTAEGLADARFHLAIAEASGNRILAHSLQSLFSLLRANVSANIGTMEKRPETRLRLMRQHTALFEAIYNKKPEKARQIAQEHMDFVDRILNENAQERHN</sequence>
<feature type="domain" description="HTH gntR-type" evidence="4">
    <location>
        <begin position="1"/>
        <end position="69"/>
    </location>
</feature>
<dbReference type="InterPro" id="IPR000524">
    <property type="entry name" value="Tscrpt_reg_HTH_GntR"/>
</dbReference>
<dbReference type="Pfam" id="PF07729">
    <property type="entry name" value="FCD"/>
    <property type="match status" value="1"/>
</dbReference>
<dbReference type="SMART" id="SM00345">
    <property type="entry name" value="HTH_GNTR"/>
    <property type="match status" value="1"/>
</dbReference>
<dbReference type="SUPFAM" id="SSF48008">
    <property type="entry name" value="GntR ligand-binding domain-like"/>
    <property type="match status" value="1"/>
</dbReference>
<dbReference type="Pfam" id="PF00392">
    <property type="entry name" value="GntR"/>
    <property type="match status" value="1"/>
</dbReference>
<dbReference type="RefSeq" id="WP_290281172.1">
    <property type="nucleotide sequence ID" value="NZ_JAUFQI010000001.1"/>
</dbReference>